<dbReference type="GO" id="GO:0016887">
    <property type="term" value="F:ATP hydrolysis activity"/>
    <property type="evidence" value="ECO:0007669"/>
    <property type="project" value="InterPro"/>
</dbReference>
<sequence length="289" mass="32519">MAVIKVANLVKKFGHVTAVNDISFTVDKGEIVGFLGPNGAGKTTTIRTIMGFLNPTQGEVVVFDDTHTPSHELRDKIGFLSGEIHLYEDWSVREHLELIAHIRNISTSYARELSHRFTLDTKRKVKQLSSGNKQKLAITMALMHRPELVILDEPTNGLDPLLQNSLYELLHELAQEGTTIFMSSHNLSEVERVCDRVIIIKQGKIVANEHVGEIAEKRMYKIDVSFDQKPSSEIFNLDTIEVISETETGFLLRVSGNVQPALNLLSKQLIADIQISHANLEEVFLEYYK</sequence>
<feature type="domain" description="ABC transporter" evidence="5">
    <location>
        <begin position="4"/>
        <end position="227"/>
    </location>
</feature>
<dbReference type="InterPro" id="IPR003593">
    <property type="entry name" value="AAA+_ATPase"/>
</dbReference>
<evidence type="ECO:0000256" key="3">
    <source>
        <dbReference type="ARBA" id="ARBA00022741"/>
    </source>
</evidence>
<dbReference type="EMBL" id="PFWZ01000115">
    <property type="protein sequence ID" value="PJA40074.1"/>
    <property type="molecule type" value="Genomic_DNA"/>
</dbReference>
<dbReference type="CDD" id="cd03230">
    <property type="entry name" value="ABC_DR_subfamily_A"/>
    <property type="match status" value="1"/>
</dbReference>
<comment type="caution">
    <text evidence="6">The sequence shown here is derived from an EMBL/GenBank/DDBJ whole genome shotgun (WGS) entry which is preliminary data.</text>
</comment>
<keyword evidence="4" id="KW-0067">ATP-binding</keyword>
<dbReference type="PANTHER" id="PTHR42711">
    <property type="entry name" value="ABC TRANSPORTER ATP-BINDING PROTEIN"/>
    <property type="match status" value="1"/>
</dbReference>
<dbReference type="SMART" id="SM00382">
    <property type="entry name" value="AAA"/>
    <property type="match status" value="1"/>
</dbReference>
<comment type="similarity">
    <text evidence="1">Belongs to the ABC transporter superfamily.</text>
</comment>
<evidence type="ECO:0000256" key="2">
    <source>
        <dbReference type="ARBA" id="ARBA00022448"/>
    </source>
</evidence>
<evidence type="ECO:0000256" key="4">
    <source>
        <dbReference type="ARBA" id="ARBA00022840"/>
    </source>
</evidence>
<name>A0A2M7X1M4_UNCKA</name>
<dbReference type="GO" id="GO:0005524">
    <property type="term" value="F:ATP binding"/>
    <property type="evidence" value="ECO:0007669"/>
    <property type="project" value="UniProtKB-KW"/>
</dbReference>
<evidence type="ECO:0000259" key="5">
    <source>
        <dbReference type="PROSITE" id="PS50893"/>
    </source>
</evidence>
<evidence type="ECO:0000256" key="1">
    <source>
        <dbReference type="ARBA" id="ARBA00005417"/>
    </source>
</evidence>
<protein>
    <recommendedName>
        <fullName evidence="5">ABC transporter domain-containing protein</fullName>
    </recommendedName>
</protein>
<proteinExistence type="inferred from homology"/>
<keyword evidence="3" id="KW-0547">Nucleotide-binding</keyword>
<dbReference type="Proteomes" id="UP000231195">
    <property type="component" value="Unassembled WGS sequence"/>
</dbReference>
<dbReference type="Gene3D" id="3.40.50.300">
    <property type="entry name" value="P-loop containing nucleotide triphosphate hydrolases"/>
    <property type="match status" value="1"/>
</dbReference>
<reference evidence="7" key="1">
    <citation type="submission" date="2017-09" db="EMBL/GenBank/DDBJ databases">
        <title>Depth-based differentiation of microbial function through sediment-hosted aquifers and enrichment of novel symbionts in the deep terrestrial subsurface.</title>
        <authorList>
            <person name="Probst A.J."/>
            <person name="Ladd B."/>
            <person name="Jarett J.K."/>
            <person name="Geller-Mcgrath D.E."/>
            <person name="Sieber C.M.K."/>
            <person name="Emerson J.B."/>
            <person name="Anantharaman K."/>
            <person name="Thomas B.C."/>
            <person name="Malmstrom R."/>
            <person name="Stieglmeier M."/>
            <person name="Klingl A."/>
            <person name="Woyke T."/>
            <person name="Ryan C.M."/>
            <person name="Banfield J.F."/>
        </authorList>
    </citation>
    <scope>NUCLEOTIDE SEQUENCE [LARGE SCALE GENOMIC DNA]</scope>
</reference>
<dbReference type="AlphaFoldDB" id="A0A2M7X1M4"/>
<dbReference type="Pfam" id="PF00005">
    <property type="entry name" value="ABC_tran"/>
    <property type="match status" value="1"/>
</dbReference>
<organism evidence="6 7">
    <name type="scientific">candidate division WWE3 bacterium CG_4_9_14_3_um_filter_39_7</name>
    <dbReference type="NCBI Taxonomy" id="1975080"/>
    <lineage>
        <taxon>Bacteria</taxon>
        <taxon>Katanobacteria</taxon>
    </lineage>
</organism>
<dbReference type="SUPFAM" id="SSF52540">
    <property type="entry name" value="P-loop containing nucleoside triphosphate hydrolases"/>
    <property type="match status" value="1"/>
</dbReference>
<dbReference type="PANTHER" id="PTHR42711:SF5">
    <property type="entry name" value="ABC TRANSPORTER ATP-BINDING PROTEIN NATA"/>
    <property type="match status" value="1"/>
</dbReference>
<dbReference type="InterPro" id="IPR050763">
    <property type="entry name" value="ABC_transporter_ATP-binding"/>
</dbReference>
<accession>A0A2M7X1M4</accession>
<gene>
    <name evidence="6" type="ORF">CO179_03535</name>
</gene>
<dbReference type="InterPro" id="IPR027417">
    <property type="entry name" value="P-loop_NTPase"/>
</dbReference>
<evidence type="ECO:0000313" key="6">
    <source>
        <dbReference type="EMBL" id="PJA40074.1"/>
    </source>
</evidence>
<dbReference type="PROSITE" id="PS50893">
    <property type="entry name" value="ABC_TRANSPORTER_2"/>
    <property type="match status" value="1"/>
</dbReference>
<keyword evidence="2" id="KW-0813">Transport</keyword>
<evidence type="ECO:0000313" key="7">
    <source>
        <dbReference type="Proteomes" id="UP000231195"/>
    </source>
</evidence>
<dbReference type="InterPro" id="IPR003439">
    <property type="entry name" value="ABC_transporter-like_ATP-bd"/>
</dbReference>